<comment type="catalytic activity">
    <reaction evidence="2">
        <text>aldehydo-D-ribose 5-phosphate = D-ribulose 5-phosphate</text>
        <dbReference type="Rhea" id="RHEA:14657"/>
        <dbReference type="ChEBI" id="CHEBI:58121"/>
        <dbReference type="ChEBI" id="CHEBI:58273"/>
        <dbReference type="EC" id="5.3.1.6"/>
    </reaction>
</comment>
<feature type="binding site" evidence="2">
    <location>
        <begin position="82"/>
        <end position="85"/>
    </location>
    <ligand>
        <name>substrate</name>
    </ligand>
</feature>
<dbReference type="NCBIfam" id="TIGR00021">
    <property type="entry name" value="rpiA"/>
    <property type="match status" value="1"/>
</dbReference>
<comment type="caution">
    <text evidence="3">The sequence shown here is derived from an EMBL/GenBank/DDBJ whole genome shotgun (WGS) entry which is preliminary data.</text>
</comment>
<evidence type="ECO:0000256" key="1">
    <source>
        <dbReference type="ARBA" id="ARBA00023235"/>
    </source>
</evidence>
<dbReference type="HAMAP" id="MF_00170">
    <property type="entry name" value="Rib_5P_isom_A"/>
    <property type="match status" value="1"/>
</dbReference>
<dbReference type="EMBL" id="JAAEJV010000034">
    <property type="protein sequence ID" value="MBF5059685.1"/>
    <property type="molecule type" value="Genomic_DNA"/>
</dbReference>
<dbReference type="PANTHER" id="PTHR11934:SF0">
    <property type="entry name" value="RIBOSE-5-PHOSPHATE ISOMERASE"/>
    <property type="match status" value="1"/>
</dbReference>
<evidence type="ECO:0000313" key="4">
    <source>
        <dbReference type="Proteomes" id="UP001194714"/>
    </source>
</evidence>
<feature type="binding site" evidence="2">
    <location>
        <begin position="27"/>
        <end position="30"/>
    </location>
    <ligand>
        <name>substrate</name>
    </ligand>
</feature>
<dbReference type="EC" id="5.3.1.6" evidence="2"/>
<dbReference type="InterPro" id="IPR020672">
    <property type="entry name" value="Ribose5P_isomerase_typA_subgr"/>
</dbReference>
<dbReference type="Gene3D" id="3.40.50.1360">
    <property type="match status" value="1"/>
</dbReference>
<organism evidence="3 4">
    <name type="scientific">Candidatus Neptunichlamydia vexilliferae</name>
    <dbReference type="NCBI Taxonomy" id="1651774"/>
    <lineage>
        <taxon>Bacteria</taxon>
        <taxon>Pseudomonadati</taxon>
        <taxon>Chlamydiota</taxon>
        <taxon>Chlamydiia</taxon>
        <taxon>Parachlamydiales</taxon>
        <taxon>Simkaniaceae</taxon>
        <taxon>Candidatus Neptunichlamydia</taxon>
    </lineage>
</organism>
<dbReference type="InterPro" id="IPR004788">
    <property type="entry name" value="Ribose5P_isomerase_type_A"/>
</dbReference>
<evidence type="ECO:0000256" key="2">
    <source>
        <dbReference type="HAMAP-Rule" id="MF_00170"/>
    </source>
</evidence>
<keyword evidence="4" id="KW-1185">Reference proteome</keyword>
<dbReference type="PANTHER" id="PTHR11934">
    <property type="entry name" value="RIBOSE-5-PHOSPHATE ISOMERASE"/>
    <property type="match status" value="1"/>
</dbReference>
<dbReference type="Gene3D" id="3.30.70.260">
    <property type="match status" value="1"/>
</dbReference>
<dbReference type="InterPro" id="IPR037171">
    <property type="entry name" value="NagB/RpiA_transferase-like"/>
</dbReference>
<feature type="binding site" evidence="2">
    <location>
        <position position="122"/>
    </location>
    <ligand>
        <name>substrate</name>
    </ligand>
</feature>
<feature type="active site" description="Proton acceptor" evidence="2">
    <location>
        <position position="104"/>
    </location>
</feature>
<dbReference type="NCBIfam" id="NF001924">
    <property type="entry name" value="PRK00702.1"/>
    <property type="match status" value="1"/>
</dbReference>
<name>A0ABS0B0G0_9BACT</name>
<comment type="pathway">
    <text evidence="2">Carbohydrate degradation; pentose phosphate pathway; D-ribose 5-phosphate from D-ribulose 5-phosphate (non-oxidative stage): step 1/1.</text>
</comment>
<accession>A0ABS0B0G0</accession>
<proteinExistence type="inferred from homology"/>
<dbReference type="GO" id="GO:0004751">
    <property type="term" value="F:ribose-5-phosphate isomerase activity"/>
    <property type="evidence" value="ECO:0007669"/>
    <property type="project" value="UniProtKB-EC"/>
</dbReference>
<dbReference type="Proteomes" id="UP001194714">
    <property type="component" value="Unassembled WGS sequence"/>
</dbReference>
<dbReference type="SUPFAM" id="SSF100950">
    <property type="entry name" value="NagB/RpiA/CoA transferase-like"/>
    <property type="match status" value="1"/>
</dbReference>
<gene>
    <name evidence="2" type="primary">rpiA</name>
    <name evidence="3" type="ORF">NEPTK9_001201</name>
</gene>
<reference evidence="3 4" key="1">
    <citation type="submission" date="2020-01" db="EMBL/GenBank/DDBJ databases">
        <title>Draft genome sequence of Cand. Neptunochlamydia vexilliferae K9.</title>
        <authorList>
            <person name="Schulz F."/>
            <person name="Koestlbacher S."/>
            <person name="Wascher F."/>
            <person name="Pizzetti I."/>
            <person name="Horn M."/>
        </authorList>
    </citation>
    <scope>NUCLEOTIDE SEQUENCE [LARGE SCALE GENOMIC DNA]</scope>
    <source>
        <strain evidence="3 4">K9</strain>
    </source>
</reference>
<dbReference type="CDD" id="cd01398">
    <property type="entry name" value="RPI_A"/>
    <property type="match status" value="1"/>
</dbReference>
<keyword evidence="1 2" id="KW-0413">Isomerase</keyword>
<evidence type="ECO:0000313" key="3">
    <source>
        <dbReference type="EMBL" id="MBF5059685.1"/>
    </source>
</evidence>
<dbReference type="Pfam" id="PF06026">
    <property type="entry name" value="Rib_5-P_isom_A"/>
    <property type="match status" value="1"/>
</dbReference>
<sequence length="225" mass="24829">MEDVMKRAAGIRAAEFIENGMLVGLGTGSTVFYFIERLIERVKKGLDIQVVSSSLASEKLAREGGIPIADVNEITSIHITVDGADEIDPEKRMIKGGGGALLREKILANTSREMVVIVDETKVVEKLGKHPLPVEILPFGQEATVDKIKKSGFQGTLREHNKDGPYVTDNGNLIYDIHFETLRDDPERDHERLIHIPGVLETGFFFNLAGRVLVGKSNGEVDHWS</sequence>
<protein>
    <recommendedName>
        <fullName evidence="2">Ribose-5-phosphate isomerase A</fullName>
        <ecNumber evidence="2">5.3.1.6</ecNumber>
    </recommendedName>
    <alternativeName>
        <fullName evidence="2">Phosphoriboisomerase A</fullName>
        <shortName evidence="2">PRI</shortName>
    </alternativeName>
</protein>
<feature type="binding site" evidence="2">
    <location>
        <begin position="95"/>
        <end position="98"/>
    </location>
    <ligand>
        <name>substrate</name>
    </ligand>
</feature>
<comment type="function">
    <text evidence="2">Catalyzes the reversible conversion of ribose-5-phosphate to ribulose 5-phosphate.</text>
</comment>
<comment type="subunit">
    <text evidence="2">Homodimer.</text>
</comment>
<dbReference type="SUPFAM" id="SSF75445">
    <property type="entry name" value="D-ribose-5-phosphate isomerase (RpiA), lid domain"/>
    <property type="match status" value="1"/>
</dbReference>
<comment type="similarity">
    <text evidence="2">Belongs to the ribose 5-phosphate isomerase family.</text>
</comment>